<evidence type="ECO:0000313" key="3">
    <source>
        <dbReference type="Proteomes" id="UP000030321"/>
    </source>
</evidence>
<dbReference type="AlphaFoldDB" id="A0A0A1VVM8"/>
<sequence>MILPTPHTPHPHSTPYTPHPNPTPHFPLPTPKKKELGEKKLILRQGFCKVTGQHFGILLKCPYHEVDFTTDRV</sequence>
<protein>
    <submittedName>
        <fullName evidence="2">Uncharacterized protein</fullName>
    </submittedName>
</protein>
<gene>
    <name evidence="2" type="ORF">N44_03396</name>
</gene>
<name>A0A0A1VVM8_MICAE</name>
<evidence type="ECO:0000256" key="1">
    <source>
        <dbReference type="SAM" id="MobiDB-lite"/>
    </source>
</evidence>
<feature type="compositionally biased region" description="Pro residues" evidence="1">
    <location>
        <begin position="17"/>
        <end position="30"/>
    </location>
</feature>
<proteinExistence type="predicted"/>
<comment type="caution">
    <text evidence="2">The sequence shown here is derived from an EMBL/GenBank/DDBJ whole genome shotgun (WGS) entry which is preliminary data.</text>
</comment>
<feature type="region of interest" description="Disordered" evidence="1">
    <location>
        <begin position="1"/>
        <end position="32"/>
    </location>
</feature>
<organism evidence="2 3">
    <name type="scientific">Microcystis aeruginosa NIES-44</name>
    <dbReference type="NCBI Taxonomy" id="449439"/>
    <lineage>
        <taxon>Bacteria</taxon>
        <taxon>Bacillati</taxon>
        <taxon>Cyanobacteriota</taxon>
        <taxon>Cyanophyceae</taxon>
        <taxon>Oscillatoriophycideae</taxon>
        <taxon>Chroococcales</taxon>
        <taxon>Microcystaceae</taxon>
        <taxon>Microcystis</taxon>
    </lineage>
</organism>
<dbReference type="Proteomes" id="UP000030321">
    <property type="component" value="Unassembled WGS sequence"/>
</dbReference>
<dbReference type="EMBL" id="BBPA01000043">
    <property type="protein sequence ID" value="GAL93644.1"/>
    <property type="molecule type" value="Genomic_DNA"/>
</dbReference>
<evidence type="ECO:0000313" key="2">
    <source>
        <dbReference type="EMBL" id="GAL93644.1"/>
    </source>
</evidence>
<accession>A0A0A1VVM8</accession>
<reference evidence="3" key="1">
    <citation type="journal article" date="2015" name="Genome">
        <title>Whole Genome Sequence of the Non-Microcystin-Producing Microcystis aeruginosa Strain NIES-44.</title>
        <authorList>
            <person name="Okano K."/>
            <person name="Miyata N."/>
            <person name="Ozaki Y."/>
        </authorList>
    </citation>
    <scope>NUCLEOTIDE SEQUENCE [LARGE SCALE GENOMIC DNA]</scope>
    <source>
        <strain evidence="3">NIES-44</strain>
    </source>
</reference>